<dbReference type="AlphaFoldDB" id="A0A401IHM4"/>
<keyword evidence="1" id="KW-0808">Transferase</keyword>
<name>A0A401IHM4_APHSA</name>
<protein>
    <submittedName>
        <fullName evidence="1">SAM-dependent methyltransferase</fullName>
    </submittedName>
</protein>
<dbReference type="GO" id="GO:0032259">
    <property type="term" value="P:methylation"/>
    <property type="evidence" value="ECO:0007669"/>
    <property type="project" value="UniProtKB-KW"/>
</dbReference>
<dbReference type="OrthoDB" id="574234at2"/>
<sequence>MTTKPIQDHLSPLEQRVSTLETELSEVKQKLAESSTPKSPWWLKVAGSFEQDPTFDEVVKLGQEWRKSV</sequence>
<reference evidence="2" key="1">
    <citation type="submission" date="2017-05" db="EMBL/GenBank/DDBJ databases">
        <title>Physiological properties and genetic analysis related to exopolysaccharide production of fresh-water unicellular cyanobacterium Aphanothece sacrum, Suizenji Nori, that has been cultured as a food source in Japan.</title>
        <authorList>
            <person name="Kanesaki Y."/>
            <person name="Yoshikawa S."/>
            <person name="Ohki K."/>
        </authorList>
    </citation>
    <scope>NUCLEOTIDE SEQUENCE [LARGE SCALE GENOMIC DNA]</scope>
    <source>
        <strain evidence="2">FPU1</strain>
    </source>
</reference>
<dbReference type="RefSeq" id="WP_124970591.1">
    <property type="nucleotide sequence ID" value="NZ_BDQK01000013.1"/>
</dbReference>
<evidence type="ECO:0000313" key="1">
    <source>
        <dbReference type="EMBL" id="GBF80797.1"/>
    </source>
</evidence>
<dbReference type="EMBL" id="BDQK01000013">
    <property type="protein sequence ID" value="GBF80797.1"/>
    <property type="molecule type" value="Genomic_DNA"/>
</dbReference>
<evidence type="ECO:0000313" key="2">
    <source>
        <dbReference type="Proteomes" id="UP000287247"/>
    </source>
</evidence>
<dbReference type="Proteomes" id="UP000287247">
    <property type="component" value="Unassembled WGS sequence"/>
</dbReference>
<dbReference type="GO" id="GO:0008168">
    <property type="term" value="F:methyltransferase activity"/>
    <property type="evidence" value="ECO:0007669"/>
    <property type="project" value="UniProtKB-KW"/>
</dbReference>
<organism evidence="1 2">
    <name type="scientific">Aphanothece sacrum FPU1</name>
    <dbReference type="NCBI Taxonomy" id="1920663"/>
    <lineage>
        <taxon>Bacteria</taxon>
        <taxon>Bacillati</taxon>
        <taxon>Cyanobacteriota</taxon>
        <taxon>Cyanophyceae</taxon>
        <taxon>Oscillatoriophycideae</taxon>
        <taxon>Chroococcales</taxon>
        <taxon>Aphanothecaceae</taxon>
        <taxon>Aphanothece</taxon>
    </lineage>
</organism>
<accession>A0A401IHM4</accession>
<gene>
    <name evidence="1" type="ORF">AsFPU1_2202</name>
</gene>
<comment type="caution">
    <text evidence="1">The sequence shown here is derived from an EMBL/GenBank/DDBJ whole genome shotgun (WGS) entry which is preliminary data.</text>
</comment>
<proteinExistence type="predicted"/>
<keyword evidence="1" id="KW-0489">Methyltransferase</keyword>
<keyword evidence="2" id="KW-1185">Reference proteome</keyword>